<feature type="transmembrane region" description="Helical" evidence="1">
    <location>
        <begin position="29"/>
        <end position="51"/>
    </location>
</feature>
<evidence type="ECO:0000313" key="3">
    <source>
        <dbReference type="Proteomes" id="UP000220251"/>
    </source>
</evidence>
<dbReference type="EMBL" id="CWGJ01000011">
    <property type="protein sequence ID" value="CRX38148.1"/>
    <property type="molecule type" value="Genomic_DNA"/>
</dbReference>
<keyword evidence="1" id="KW-1133">Transmembrane helix</keyword>
<gene>
    <name evidence="2" type="ORF">ELAC_0796</name>
</gene>
<keyword evidence="1" id="KW-0812">Transmembrane</keyword>
<name>A0A0H5DQ27_9BACT</name>
<dbReference type="InterPro" id="IPR029058">
    <property type="entry name" value="AB_hydrolase_fold"/>
</dbReference>
<keyword evidence="3" id="KW-1185">Reference proteome</keyword>
<accession>A0A0H5DQ27</accession>
<proteinExistence type="predicted"/>
<dbReference type="AlphaFoldDB" id="A0A0H5DQ27"/>
<dbReference type="SUPFAM" id="SSF53474">
    <property type="entry name" value="alpha/beta-Hydrolases"/>
    <property type="match status" value="1"/>
</dbReference>
<sequence>MNAISIFNPFSEKYHAIEQFSELTLEQKIVTIALTLLATVASLFLATTAVFRSLVNHFYVVIDSTKETNGALPGLSANSDQPKILLAIDTTKKRVPAKKIGGKETEVKEKKALGPELVNTAEAPGQDAEKKASPAVKRMVEKTRRRARSLDSSDFVERVAVRRALDMAAFNTVKPSFSKAEELPSIDQPVHEKDPAAQTLTLDEDDAALMLARLSELAGVAGTSEVIELDQSSLDFVDSFQNEDQDQILEQLKGIAETTLEQKKILNQTVREELEVYCDEGREEETLPEFPQEEAAEADNIETTSDLFTSIIDKTQARRDLGLEEGHCNMVNYIIRYIREWVASGDNETKHIRNTDPVTFREGAIVKAEDDLSALKAVHYFFHFLKETFGTHLADGVFKRYSLFNKKAVSLQDIKQAMIAVASRVTENDLKMLFEHVRLDKPGALTSYRAGDLLYQINDRLYLQIRGKKTFDQLSTDEINFLHSAFRTVSFSQLGYEGLDVLFHIKKDFVPQTVLDNAKDPRDVKAKIRETEITDYETFLFGKDIDALILMESWKDLDLTYPELAMGEWIGKSLAYQELKPGLILPMPMIENLGAADVSVPKLYKVAKSLPSKKDAVIAHVIAPLNEHQSIWPKNPDSSSEDVFLAFRGSMAGANVDSGMTWVRDFHHQGVGRVTYDAREAEIQAMVEEYLEGTSCNSVTLRVTGHSLGACDCQRGLVSVLEKIAASEEGSPWRKVKRVVLTSFNAPKVNPTVNKRMKEAVRTINQKAIDVAVDVKHLRFYDKSHEDHVQWGGDILLGADYHGGTGEEVFKHAHNVTRTIVKVLMDEDKGLSGEGVLARHGNRTFNKAICNVPFRIETLSGEIETERLAMEKEMAGNYYWNEDEMTEGQKIIGNITWYASWFGLRQPGKVLRAVLINAPHQVALKMNRYQNGSIYEMLDQARNS</sequence>
<dbReference type="Proteomes" id="UP000220251">
    <property type="component" value="Unassembled WGS sequence"/>
</dbReference>
<reference evidence="3" key="1">
    <citation type="submission" date="2015-06" db="EMBL/GenBank/DDBJ databases">
        <authorList>
            <person name="Bertelli C."/>
        </authorList>
    </citation>
    <scope>NUCLEOTIDE SEQUENCE [LARGE SCALE GENOMIC DNA]</scope>
    <source>
        <strain evidence="3">CRIB-30</strain>
    </source>
</reference>
<keyword evidence="1" id="KW-0472">Membrane</keyword>
<dbReference type="RefSeq" id="WP_098037997.1">
    <property type="nucleotide sequence ID" value="NZ_CWGJ01000011.1"/>
</dbReference>
<evidence type="ECO:0000313" key="2">
    <source>
        <dbReference type="EMBL" id="CRX38148.1"/>
    </source>
</evidence>
<dbReference type="OrthoDB" id="22351at2"/>
<evidence type="ECO:0000256" key="1">
    <source>
        <dbReference type="SAM" id="Phobius"/>
    </source>
</evidence>
<organism evidence="2 3">
    <name type="scientific">Estrella lausannensis</name>
    <dbReference type="NCBI Taxonomy" id="483423"/>
    <lineage>
        <taxon>Bacteria</taxon>
        <taxon>Pseudomonadati</taxon>
        <taxon>Chlamydiota</taxon>
        <taxon>Chlamydiia</taxon>
        <taxon>Parachlamydiales</taxon>
        <taxon>Candidatus Criblamydiaceae</taxon>
        <taxon>Estrella</taxon>
    </lineage>
</organism>
<protein>
    <submittedName>
        <fullName evidence="2">Putative membrane protein</fullName>
    </submittedName>
</protein>